<dbReference type="AlphaFoldDB" id="A0A2G6KFY4"/>
<name>A0A2G6KFY4_9BACT</name>
<feature type="transmembrane region" description="Helical" evidence="1">
    <location>
        <begin position="218"/>
        <end position="241"/>
    </location>
</feature>
<sequence length="242" mass="27475">MIKIGRTWLSIVLLIASLLGAGGLYLCFGSGVFVGDRQNQNDNAVEVGIWTSDDTFEQTFIALHPNLSRLDFWVDSYHPWSSPYLECRISELTSTDHASELTYDMIRRQSREVHSVKISGWLISGHMANSCSFEPISDSQGKQYVFSLRSPALKKGGGSILLSSSKDRYDRGSFFVNGEKKDVDLAFRVLYQRPYRQLIRSALNRLVLRKPFPLSKTWFVSLLFLMYLGLVGVLLYSCFLYA</sequence>
<proteinExistence type="predicted"/>
<keyword evidence="1" id="KW-0472">Membrane</keyword>
<dbReference type="Proteomes" id="UP000230821">
    <property type="component" value="Unassembled WGS sequence"/>
</dbReference>
<evidence type="ECO:0000256" key="1">
    <source>
        <dbReference type="SAM" id="Phobius"/>
    </source>
</evidence>
<comment type="caution">
    <text evidence="2">The sequence shown here is derived from an EMBL/GenBank/DDBJ whole genome shotgun (WGS) entry which is preliminary data.</text>
</comment>
<dbReference type="EMBL" id="PDSK01000084">
    <property type="protein sequence ID" value="PIE34545.1"/>
    <property type="molecule type" value="Genomic_DNA"/>
</dbReference>
<organism evidence="2 3">
    <name type="scientific">candidate division KSB3 bacterium</name>
    <dbReference type="NCBI Taxonomy" id="2044937"/>
    <lineage>
        <taxon>Bacteria</taxon>
        <taxon>candidate division KSB3</taxon>
    </lineage>
</organism>
<evidence type="ECO:0000313" key="2">
    <source>
        <dbReference type="EMBL" id="PIE34545.1"/>
    </source>
</evidence>
<protein>
    <submittedName>
        <fullName evidence="2">Uncharacterized protein</fullName>
    </submittedName>
</protein>
<reference evidence="2 3" key="1">
    <citation type="submission" date="2017-10" db="EMBL/GenBank/DDBJ databases">
        <title>Novel microbial diversity and functional potential in the marine mammal oral microbiome.</title>
        <authorList>
            <person name="Dudek N.K."/>
            <person name="Sun C.L."/>
            <person name="Burstein D."/>
            <person name="Kantor R.S."/>
            <person name="Aliaga Goltsman D.S."/>
            <person name="Bik E.M."/>
            <person name="Thomas B.C."/>
            <person name="Banfield J.F."/>
            <person name="Relman D.A."/>
        </authorList>
    </citation>
    <scope>NUCLEOTIDE SEQUENCE [LARGE SCALE GENOMIC DNA]</scope>
    <source>
        <strain evidence="2">DOLJORAL78_47_16</strain>
    </source>
</reference>
<accession>A0A2G6KFY4</accession>
<evidence type="ECO:0000313" key="3">
    <source>
        <dbReference type="Proteomes" id="UP000230821"/>
    </source>
</evidence>
<keyword evidence="1" id="KW-1133">Transmembrane helix</keyword>
<gene>
    <name evidence="2" type="ORF">CSA56_07440</name>
</gene>
<keyword evidence="1" id="KW-0812">Transmembrane</keyword>